<comment type="caution">
    <text evidence="3">The sequence shown here is derived from an EMBL/GenBank/DDBJ whole genome shotgun (WGS) entry which is preliminary data.</text>
</comment>
<dbReference type="EMBL" id="JANATA010000001">
    <property type="protein sequence ID" value="MCP3427442.1"/>
    <property type="molecule type" value="Genomic_DNA"/>
</dbReference>
<dbReference type="RefSeq" id="WP_254097796.1">
    <property type="nucleotide sequence ID" value="NZ_JANATA010000001.1"/>
</dbReference>
<evidence type="ECO:0000313" key="4">
    <source>
        <dbReference type="Proteomes" id="UP001165413"/>
    </source>
</evidence>
<sequence>MTKMTNKAKEVTCITTENLSGISREGFSSTRIESVFNLRSQQMKWLTRIIIITTMSLSLVINGLLLITQTGFDFLSGLLDNIGVETPVSMVAKEQKRLVKTNEDLKKKNTRLNKNITAQKTNIENQKRTIKRQKDTISKHLNTIDLEKKTNSNLLAKNAVLRKTLTKDKNTIEMQKGVITKQKSSINRHNATLIKYKKAMRNYASFINNNSAKRAARIVSSGTAKTAAALVPAAANAALIGSLVLDGFLLVDMCDDMVELEKSISEFDDAELLESTKNITGEVCAMKIVEVSESEAKELLTDFHQWSDEAQNAFLEGLKTVSGGVKTKIPDVCSFTNNKLWGCDSANNN</sequence>
<keyword evidence="2" id="KW-1133">Transmembrane helix</keyword>
<dbReference type="AlphaFoldDB" id="A0AA41X037"/>
<keyword evidence="4" id="KW-1185">Reference proteome</keyword>
<reference evidence="3" key="1">
    <citation type="submission" date="2022-07" db="EMBL/GenBank/DDBJ databases">
        <title>Characterization of the Novel Bacterium Alteromonas immobilis LMIT006 and Alteromonas gregis LMIT007.</title>
        <authorList>
            <person name="Lin X."/>
        </authorList>
    </citation>
    <scope>NUCLEOTIDE SEQUENCE</scope>
    <source>
        <strain evidence="3">LMIT007</strain>
    </source>
</reference>
<keyword evidence="2" id="KW-0472">Membrane</keyword>
<dbReference type="Proteomes" id="UP001165413">
    <property type="component" value="Unassembled WGS sequence"/>
</dbReference>
<organism evidence="3 4">
    <name type="scientific">Opacimonas viscosa</name>
    <dbReference type="NCBI Taxonomy" id="2961944"/>
    <lineage>
        <taxon>Bacteria</taxon>
        <taxon>Pseudomonadati</taxon>
        <taxon>Pseudomonadota</taxon>
        <taxon>Gammaproteobacteria</taxon>
        <taxon>Alteromonadales</taxon>
        <taxon>Alteromonadaceae</taxon>
        <taxon>Opacimonas</taxon>
    </lineage>
</organism>
<proteinExistence type="predicted"/>
<evidence type="ECO:0000256" key="2">
    <source>
        <dbReference type="SAM" id="Phobius"/>
    </source>
</evidence>
<gene>
    <name evidence="3" type="ORF">NLF92_00585</name>
</gene>
<evidence type="ECO:0000313" key="3">
    <source>
        <dbReference type="EMBL" id="MCP3427442.1"/>
    </source>
</evidence>
<name>A0AA41X037_9ALTE</name>
<feature type="coiled-coil region" evidence="1">
    <location>
        <begin position="91"/>
        <end position="136"/>
    </location>
</feature>
<evidence type="ECO:0000256" key="1">
    <source>
        <dbReference type="SAM" id="Coils"/>
    </source>
</evidence>
<protein>
    <submittedName>
        <fullName evidence="3">Uncharacterized protein</fullName>
    </submittedName>
</protein>
<keyword evidence="1" id="KW-0175">Coiled coil</keyword>
<keyword evidence="2" id="KW-0812">Transmembrane</keyword>
<feature type="transmembrane region" description="Helical" evidence="2">
    <location>
        <begin position="45"/>
        <end position="67"/>
    </location>
</feature>
<accession>A0AA41X037</accession>